<feature type="transmembrane region" description="Helical" evidence="6">
    <location>
        <begin position="112"/>
        <end position="130"/>
    </location>
</feature>
<dbReference type="PRINTS" id="PR01434">
    <property type="entry name" value="NADHDHGNASE5"/>
</dbReference>
<dbReference type="PANTHER" id="PTHR42829">
    <property type="entry name" value="NADH-UBIQUINONE OXIDOREDUCTASE CHAIN 5"/>
    <property type="match status" value="1"/>
</dbReference>
<gene>
    <name evidence="8" type="ORF">ACIBG2_05300</name>
</gene>
<dbReference type="Gene3D" id="1.20.5.2700">
    <property type="match status" value="2"/>
</dbReference>
<keyword evidence="9" id="KW-1185">Reference proteome</keyword>
<feature type="transmembrane region" description="Helical" evidence="6">
    <location>
        <begin position="370"/>
        <end position="394"/>
    </location>
</feature>
<dbReference type="Proteomes" id="UP001612741">
    <property type="component" value="Unassembled WGS sequence"/>
</dbReference>
<reference evidence="8 9" key="1">
    <citation type="submission" date="2024-10" db="EMBL/GenBank/DDBJ databases">
        <title>The Natural Products Discovery Center: Release of the First 8490 Sequenced Strains for Exploring Actinobacteria Biosynthetic Diversity.</title>
        <authorList>
            <person name="Kalkreuter E."/>
            <person name="Kautsar S.A."/>
            <person name="Yang D."/>
            <person name="Bader C.D."/>
            <person name="Teijaro C.N."/>
            <person name="Fluegel L."/>
            <person name="Davis C.M."/>
            <person name="Simpson J.R."/>
            <person name="Lauterbach L."/>
            <person name="Steele A.D."/>
            <person name="Gui C."/>
            <person name="Meng S."/>
            <person name="Li G."/>
            <person name="Viehrig K."/>
            <person name="Ye F."/>
            <person name="Su P."/>
            <person name="Kiefer A.F."/>
            <person name="Nichols A."/>
            <person name="Cepeda A.J."/>
            <person name="Yan W."/>
            <person name="Fan B."/>
            <person name="Jiang Y."/>
            <person name="Adhikari A."/>
            <person name="Zheng C.-J."/>
            <person name="Schuster L."/>
            <person name="Cowan T.M."/>
            <person name="Smanski M.J."/>
            <person name="Chevrette M.G."/>
            <person name="De Carvalho L.P.S."/>
            <person name="Shen B."/>
        </authorList>
    </citation>
    <scope>NUCLEOTIDE SEQUENCE [LARGE SCALE GENOMIC DNA]</scope>
    <source>
        <strain evidence="8 9">NPDC050545</strain>
    </source>
</reference>
<feature type="transmembrane region" description="Helical" evidence="6">
    <location>
        <begin position="151"/>
        <end position="170"/>
    </location>
</feature>
<protein>
    <submittedName>
        <fullName evidence="8">NADH-quinone oxidoreductase subunit L</fullName>
    </submittedName>
</protein>
<evidence type="ECO:0000256" key="3">
    <source>
        <dbReference type="ARBA" id="ARBA00022989"/>
    </source>
</evidence>
<keyword evidence="2 5" id="KW-0812">Transmembrane</keyword>
<dbReference type="InterPro" id="IPR003945">
    <property type="entry name" value="NU5C-like"/>
</dbReference>
<keyword evidence="3 6" id="KW-1133">Transmembrane helix</keyword>
<feature type="transmembrane region" description="Helical" evidence="6">
    <location>
        <begin position="244"/>
        <end position="266"/>
    </location>
</feature>
<evidence type="ECO:0000256" key="5">
    <source>
        <dbReference type="RuleBase" id="RU000320"/>
    </source>
</evidence>
<feature type="transmembrane region" description="Helical" evidence="6">
    <location>
        <begin position="88"/>
        <end position="106"/>
    </location>
</feature>
<dbReference type="Pfam" id="PF00361">
    <property type="entry name" value="Proton_antipo_M"/>
    <property type="match status" value="1"/>
</dbReference>
<keyword evidence="4 6" id="KW-0472">Membrane</keyword>
<feature type="transmembrane region" description="Helical" evidence="6">
    <location>
        <begin position="59"/>
        <end position="81"/>
    </location>
</feature>
<evidence type="ECO:0000313" key="9">
    <source>
        <dbReference type="Proteomes" id="UP001612741"/>
    </source>
</evidence>
<comment type="caution">
    <text evidence="8">The sequence shown here is derived from an EMBL/GenBank/DDBJ whole genome shotgun (WGS) entry which is preliminary data.</text>
</comment>
<feature type="transmembrane region" description="Helical" evidence="6">
    <location>
        <begin position="273"/>
        <end position="295"/>
    </location>
</feature>
<feature type="domain" description="NADH:quinone oxidoreductase/Mrp antiporter transmembrane" evidence="7">
    <location>
        <begin position="105"/>
        <end position="367"/>
    </location>
</feature>
<name>A0ABW7YMC8_9ACTN</name>
<organism evidence="8 9">
    <name type="scientific">Nonomuraea typhae</name>
    <dbReference type="NCBI Taxonomy" id="2603600"/>
    <lineage>
        <taxon>Bacteria</taxon>
        <taxon>Bacillati</taxon>
        <taxon>Actinomycetota</taxon>
        <taxon>Actinomycetes</taxon>
        <taxon>Streptosporangiales</taxon>
        <taxon>Streptosporangiaceae</taxon>
        <taxon>Nonomuraea</taxon>
    </lineage>
</organism>
<dbReference type="RefSeq" id="WP_397079120.1">
    <property type="nucleotide sequence ID" value="NZ_JBITGY010000001.1"/>
</dbReference>
<feature type="transmembrane region" description="Helical" evidence="6">
    <location>
        <begin position="176"/>
        <end position="194"/>
    </location>
</feature>
<accession>A0ABW7YMC8</accession>
<dbReference type="EMBL" id="JBITGY010000001">
    <property type="protein sequence ID" value="MFI6496775.1"/>
    <property type="molecule type" value="Genomic_DNA"/>
</dbReference>
<evidence type="ECO:0000256" key="4">
    <source>
        <dbReference type="ARBA" id="ARBA00023136"/>
    </source>
</evidence>
<feature type="transmembrane region" description="Helical" evidence="6">
    <location>
        <begin position="493"/>
        <end position="514"/>
    </location>
</feature>
<dbReference type="InterPro" id="IPR001750">
    <property type="entry name" value="ND/Mrp_TM"/>
</dbReference>
<feature type="transmembrane region" description="Helical" evidence="6">
    <location>
        <begin position="612"/>
        <end position="633"/>
    </location>
</feature>
<feature type="transmembrane region" description="Helical" evidence="6">
    <location>
        <begin position="332"/>
        <end position="350"/>
    </location>
</feature>
<evidence type="ECO:0000256" key="2">
    <source>
        <dbReference type="ARBA" id="ARBA00022692"/>
    </source>
</evidence>
<comment type="subcellular location">
    <subcellularLocation>
        <location evidence="1">Endomembrane system</location>
        <topology evidence="1">Multi-pass membrane protein</topology>
    </subcellularLocation>
    <subcellularLocation>
        <location evidence="5">Membrane</location>
        <topology evidence="5">Multi-pass membrane protein</topology>
    </subcellularLocation>
</comment>
<feature type="transmembrane region" description="Helical" evidence="6">
    <location>
        <begin position="215"/>
        <end position="232"/>
    </location>
</feature>
<sequence>MIWILPAAVGALLLLVRRAPRAVALTTAAATLALAVWAAFARPAVRFPFVFTSGFAVDGLSAVMAVTVAAVTLAVLVFAAGELREARFYGLMLVFAGAMLATVTATELTMLLMGWEVMGAMSYALIGYWWRDDDRVTSAGVAFLTTRAGDLGLYAAAGAALAAGGQGLWLDGLAGLAAPWRDLVAAGVVLAALGKSAQLPFSFWLSRAMAGPSPVSALLHSATMVAAGAYLLMRLQPLLAATGWAVPVAAWAGGLTALLLGAVAVAQRDLKQLLAASTCAQIGLMMMGSVAGGAAQLVAHAAVKSLLFLGAGAWLTALGTKDLAELGGAARRYPVVGVSFTVGALALAGVPPLSLWVTKDTVLASAAGPWLHAVGLAAGLLSAAYAGKALASVWRGDGLVGGRRALGARSSDAPSPGVPPSGALSPGVLSPAVPSSGALSSGAPSPGVPAASAWSLGSLPPLAVASAVLGVVGVPVAWAWWSALVGDPGAAGVSAGELVVSGGLAVGVLAAALVRPGLLVSGRPGRTGGWLGLEALARAVVWRPLMGCARALAWFDDRVVDGAVGAVPRVGMAAARAARMPFEAGLDGVVRAVAGAALRLGRLARRPQNGQVHTYFAQAAVSLIILALAIVLVR</sequence>
<evidence type="ECO:0000259" key="7">
    <source>
        <dbReference type="Pfam" id="PF00361"/>
    </source>
</evidence>
<dbReference type="PANTHER" id="PTHR42829:SF2">
    <property type="entry name" value="NADH-UBIQUINONE OXIDOREDUCTASE CHAIN 5"/>
    <property type="match status" value="1"/>
</dbReference>
<feature type="transmembrane region" description="Helical" evidence="6">
    <location>
        <begin position="462"/>
        <end position="481"/>
    </location>
</feature>
<evidence type="ECO:0000313" key="8">
    <source>
        <dbReference type="EMBL" id="MFI6496775.1"/>
    </source>
</evidence>
<evidence type="ECO:0000256" key="6">
    <source>
        <dbReference type="SAM" id="Phobius"/>
    </source>
</evidence>
<proteinExistence type="predicted"/>
<evidence type="ECO:0000256" key="1">
    <source>
        <dbReference type="ARBA" id="ARBA00004127"/>
    </source>
</evidence>